<proteinExistence type="predicted"/>
<dbReference type="InterPro" id="IPR051277">
    <property type="entry name" value="SEZ6_CSMD_C4BPB_Regulators"/>
</dbReference>
<gene>
    <name evidence="6" type="ORF">GOODEAATRI_012364</name>
</gene>
<dbReference type="PANTHER" id="PTHR45656:SF4">
    <property type="entry name" value="PROTEIN CBR-CLEC-78"/>
    <property type="match status" value="1"/>
</dbReference>
<dbReference type="Proteomes" id="UP001476798">
    <property type="component" value="Unassembled WGS sequence"/>
</dbReference>
<feature type="disulfide bond" evidence="4">
    <location>
        <begin position="84"/>
        <end position="111"/>
    </location>
</feature>
<evidence type="ECO:0000259" key="5">
    <source>
        <dbReference type="PROSITE" id="PS50923"/>
    </source>
</evidence>
<protein>
    <recommendedName>
        <fullName evidence="5">Sushi domain-containing protein</fullName>
    </recommendedName>
</protein>
<keyword evidence="2" id="KW-0677">Repeat</keyword>
<keyword evidence="1" id="KW-0732">Signal</keyword>
<feature type="non-terminal residue" evidence="6">
    <location>
        <position position="1"/>
    </location>
</feature>
<dbReference type="InterPro" id="IPR035976">
    <property type="entry name" value="Sushi/SCR/CCP_sf"/>
</dbReference>
<evidence type="ECO:0000256" key="4">
    <source>
        <dbReference type="PROSITE-ProRule" id="PRU00302"/>
    </source>
</evidence>
<dbReference type="Gene3D" id="2.10.70.10">
    <property type="entry name" value="Complement Module, domain 1"/>
    <property type="match status" value="2"/>
</dbReference>
<sequence>LTNGEVACRSPQGRAHRGMLGTLCEMTCDRGYQMQGRRSIQCLANRLWSGMAYWIRCHVLPLIPQGRYTCTHGFFVDSRCDFTCSPGYRIEGEHSRTCQHGGSWSGVQPVCSGRV</sequence>
<dbReference type="EMBL" id="JAHRIO010080753">
    <property type="protein sequence ID" value="MEQ2184862.1"/>
    <property type="molecule type" value="Genomic_DNA"/>
</dbReference>
<feature type="domain" description="Sushi" evidence="5">
    <location>
        <begin position="55"/>
        <end position="113"/>
    </location>
</feature>
<reference evidence="6 7" key="1">
    <citation type="submission" date="2021-06" db="EMBL/GenBank/DDBJ databases">
        <authorList>
            <person name="Palmer J.M."/>
        </authorList>
    </citation>
    <scope>NUCLEOTIDE SEQUENCE [LARGE SCALE GENOMIC DNA]</scope>
    <source>
        <strain evidence="6 7">GA_2019</strain>
        <tissue evidence="6">Muscle</tissue>
    </source>
</reference>
<evidence type="ECO:0000256" key="1">
    <source>
        <dbReference type="ARBA" id="ARBA00022729"/>
    </source>
</evidence>
<comment type="caution">
    <text evidence="4">Lacks conserved residue(s) required for the propagation of feature annotation.</text>
</comment>
<name>A0ABV0PMY0_9TELE</name>
<dbReference type="CDD" id="cd00033">
    <property type="entry name" value="CCP"/>
    <property type="match status" value="2"/>
</dbReference>
<organism evidence="6 7">
    <name type="scientific">Goodea atripinnis</name>
    <dbReference type="NCBI Taxonomy" id="208336"/>
    <lineage>
        <taxon>Eukaryota</taxon>
        <taxon>Metazoa</taxon>
        <taxon>Chordata</taxon>
        <taxon>Craniata</taxon>
        <taxon>Vertebrata</taxon>
        <taxon>Euteleostomi</taxon>
        <taxon>Actinopterygii</taxon>
        <taxon>Neopterygii</taxon>
        <taxon>Teleostei</taxon>
        <taxon>Neoteleostei</taxon>
        <taxon>Acanthomorphata</taxon>
        <taxon>Ovalentaria</taxon>
        <taxon>Atherinomorphae</taxon>
        <taxon>Cyprinodontiformes</taxon>
        <taxon>Goodeidae</taxon>
        <taxon>Goodea</taxon>
    </lineage>
</organism>
<evidence type="ECO:0000313" key="6">
    <source>
        <dbReference type="EMBL" id="MEQ2184862.1"/>
    </source>
</evidence>
<dbReference type="SUPFAM" id="SSF57535">
    <property type="entry name" value="Complement control module/SCR domain"/>
    <property type="match status" value="2"/>
</dbReference>
<keyword evidence="3 4" id="KW-1015">Disulfide bond</keyword>
<keyword evidence="4" id="KW-0768">Sushi</keyword>
<keyword evidence="7" id="KW-1185">Reference proteome</keyword>
<accession>A0ABV0PMY0</accession>
<comment type="caution">
    <text evidence="6">The sequence shown here is derived from an EMBL/GenBank/DDBJ whole genome shotgun (WGS) entry which is preliminary data.</text>
</comment>
<dbReference type="PROSITE" id="PS50923">
    <property type="entry name" value="SUSHI"/>
    <property type="match status" value="1"/>
</dbReference>
<evidence type="ECO:0000256" key="3">
    <source>
        <dbReference type="ARBA" id="ARBA00023157"/>
    </source>
</evidence>
<dbReference type="Pfam" id="PF00084">
    <property type="entry name" value="Sushi"/>
    <property type="match status" value="2"/>
</dbReference>
<evidence type="ECO:0000313" key="7">
    <source>
        <dbReference type="Proteomes" id="UP001476798"/>
    </source>
</evidence>
<dbReference type="PANTHER" id="PTHR45656">
    <property type="entry name" value="PROTEIN CBR-CLEC-78"/>
    <property type="match status" value="1"/>
</dbReference>
<dbReference type="InterPro" id="IPR000436">
    <property type="entry name" value="Sushi_SCR_CCP_dom"/>
</dbReference>
<evidence type="ECO:0000256" key="2">
    <source>
        <dbReference type="ARBA" id="ARBA00022737"/>
    </source>
</evidence>
<dbReference type="SMART" id="SM00032">
    <property type="entry name" value="CCP"/>
    <property type="match status" value="2"/>
</dbReference>